<dbReference type="OMA" id="RTTQLKW"/>
<accession>J3MGZ5</accession>
<dbReference type="Gene3D" id="3.80.10.10">
    <property type="entry name" value="Ribonuclease Inhibitor"/>
    <property type="match status" value="1"/>
</dbReference>
<proteinExistence type="predicted"/>
<evidence type="ECO:0000313" key="3">
    <source>
        <dbReference type="Proteomes" id="UP000006038"/>
    </source>
</evidence>
<organism evidence="2">
    <name type="scientific">Oryza brachyantha</name>
    <name type="common">malo sina</name>
    <dbReference type="NCBI Taxonomy" id="4533"/>
    <lineage>
        <taxon>Eukaryota</taxon>
        <taxon>Viridiplantae</taxon>
        <taxon>Streptophyta</taxon>
        <taxon>Embryophyta</taxon>
        <taxon>Tracheophyta</taxon>
        <taxon>Spermatophyta</taxon>
        <taxon>Magnoliopsida</taxon>
        <taxon>Liliopsida</taxon>
        <taxon>Poales</taxon>
        <taxon>Poaceae</taxon>
        <taxon>BOP clade</taxon>
        <taxon>Oryzoideae</taxon>
        <taxon>Oryzeae</taxon>
        <taxon>Oryzinae</taxon>
        <taxon>Oryza</taxon>
    </lineage>
</organism>
<dbReference type="EnsemblPlants" id="OB06G32890.1">
    <property type="protein sequence ID" value="OB06G32890.1"/>
    <property type="gene ID" value="OB06G32890"/>
</dbReference>
<sequence length="418" mass="47216">MLWDGGWGWKQRTRRYDIRPRVAPNMQNLLEILDADAAAERRLERLSVVVRTVMKCSHLEKLVTLANKFGVNDLHIELHNPTIAGKARFHLILSRVLERLSLCNIVISRMRFKDAEPFGQLAEISFHSVTIASDTFRKAIARCPSLRALDLRRCRLLDVIAILPGVATNLRCHKLERVDVVNSVGVSSLRSVFYSGHFLSSFYLPRTIDALFTDLYICYYGSIVSQVFDKWSQKALPKLSNLSNLTICNNSLQVCSIVSSLCKAGQTSKLAWLGSFQHLTELQLLVLEMTASNLANIFAFLQHVPCPNLRKFFLQLPRIRDSDQQASLGLVNEEMPEDGLDNLRVVRIMNFNLTSIDTQFVSFLLGKARNISKLQLVCPNNNKRPLGVLGPDPIFDLKSSESGDLSTRPCHSEVLFDF</sequence>
<dbReference type="eggNOG" id="ENOG502QTMV">
    <property type="taxonomic scope" value="Eukaryota"/>
</dbReference>
<keyword evidence="3" id="KW-1185">Reference proteome</keyword>
<evidence type="ECO:0000259" key="1">
    <source>
        <dbReference type="Pfam" id="PF23622"/>
    </source>
</evidence>
<dbReference type="HOGENOM" id="CLU_026333_2_0_1"/>
<reference evidence="2" key="1">
    <citation type="journal article" date="2013" name="Nat. Commun.">
        <title>Whole-genome sequencing of Oryza brachyantha reveals mechanisms underlying Oryza genome evolution.</title>
        <authorList>
            <person name="Chen J."/>
            <person name="Huang Q."/>
            <person name="Gao D."/>
            <person name="Wang J."/>
            <person name="Lang Y."/>
            <person name="Liu T."/>
            <person name="Li B."/>
            <person name="Bai Z."/>
            <person name="Luis Goicoechea J."/>
            <person name="Liang C."/>
            <person name="Chen C."/>
            <person name="Zhang W."/>
            <person name="Sun S."/>
            <person name="Liao Y."/>
            <person name="Zhang X."/>
            <person name="Yang L."/>
            <person name="Song C."/>
            <person name="Wang M."/>
            <person name="Shi J."/>
            <person name="Liu G."/>
            <person name="Liu J."/>
            <person name="Zhou H."/>
            <person name="Zhou W."/>
            <person name="Yu Q."/>
            <person name="An N."/>
            <person name="Chen Y."/>
            <person name="Cai Q."/>
            <person name="Wang B."/>
            <person name="Liu B."/>
            <person name="Min J."/>
            <person name="Huang Y."/>
            <person name="Wu H."/>
            <person name="Li Z."/>
            <person name="Zhang Y."/>
            <person name="Yin Y."/>
            <person name="Song W."/>
            <person name="Jiang J."/>
            <person name="Jackson S.A."/>
            <person name="Wing R.A."/>
            <person name="Wang J."/>
            <person name="Chen M."/>
        </authorList>
    </citation>
    <scope>NUCLEOTIDE SEQUENCE [LARGE SCALE GENOMIC DNA]</scope>
    <source>
        <strain evidence="2">cv. IRGC 101232</strain>
    </source>
</reference>
<dbReference type="Gramene" id="OB06G32890.1">
    <property type="protein sequence ID" value="OB06G32890.1"/>
    <property type="gene ID" value="OB06G32890"/>
</dbReference>
<evidence type="ECO:0000313" key="2">
    <source>
        <dbReference type="EnsemblPlants" id="OB06G32890.1"/>
    </source>
</evidence>
<dbReference type="AlphaFoldDB" id="J3MGZ5"/>
<reference evidence="2" key="2">
    <citation type="submission" date="2013-04" db="UniProtKB">
        <authorList>
            <consortium name="EnsemblPlants"/>
        </authorList>
    </citation>
    <scope>IDENTIFICATION</scope>
</reference>
<dbReference type="SUPFAM" id="SSF52047">
    <property type="entry name" value="RNI-like"/>
    <property type="match status" value="1"/>
</dbReference>
<dbReference type="Pfam" id="PF23622">
    <property type="entry name" value="LRR_At1g61320_AtMIF1"/>
    <property type="match status" value="1"/>
</dbReference>
<dbReference type="InterPro" id="IPR032675">
    <property type="entry name" value="LRR_dom_sf"/>
</dbReference>
<feature type="domain" description="At1g61320/AtMIF1 LRR" evidence="1">
    <location>
        <begin position="48"/>
        <end position="383"/>
    </location>
</feature>
<dbReference type="InterPro" id="IPR055357">
    <property type="entry name" value="LRR_At1g61320_AtMIF1"/>
</dbReference>
<dbReference type="Proteomes" id="UP000006038">
    <property type="component" value="Chromosome 6"/>
</dbReference>
<dbReference type="InterPro" id="IPR053772">
    <property type="entry name" value="At1g61320/At1g61330-like"/>
</dbReference>
<dbReference type="PANTHER" id="PTHR34145">
    <property type="entry name" value="OS02G0105600 PROTEIN"/>
    <property type="match status" value="1"/>
</dbReference>
<protein>
    <recommendedName>
        <fullName evidence="1">At1g61320/AtMIF1 LRR domain-containing protein</fullName>
    </recommendedName>
</protein>
<name>J3MGZ5_ORYBR</name>
<dbReference type="PANTHER" id="PTHR34145:SF65">
    <property type="entry name" value="FBD DOMAIN-CONTAINING PROTEIN"/>
    <property type="match status" value="1"/>
</dbReference>